<feature type="transmembrane region" description="Helical" evidence="7">
    <location>
        <begin position="125"/>
        <end position="146"/>
    </location>
</feature>
<feature type="transmembrane region" description="Helical" evidence="7">
    <location>
        <begin position="89"/>
        <end position="113"/>
    </location>
</feature>
<accession>A0A6G4TSC2</accession>
<feature type="transmembrane region" description="Helical" evidence="7">
    <location>
        <begin position="214"/>
        <end position="236"/>
    </location>
</feature>
<comment type="similarity">
    <text evidence="7">Belongs to the binding-protein-dependent transport system permease family.</text>
</comment>
<evidence type="ECO:0000256" key="4">
    <source>
        <dbReference type="ARBA" id="ARBA00022692"/>
    </source>
</evidence>
<feature type="transmembrane region" description="Helical" evidence="7">
    <location>
        <begin position="26"/>
        <end position="47"/>
    </location>
</feature>
<dbReference type="PANTHER" id="PTHR43744:SF12">
    <property type="entry name" value="ABC TRANSPORTER PERMEASE PROTEIN MG189-RELATED"/>
    <property type="match status" value="1"/>
</dbReference>
<evidence type="ECO:0000256" key="1">
    <source>
        <dbReference type="ARBA" id="ARBA00004651"/>
    </source>
</evidence>
<evidence type="ECO:0000313" key="10">
    <source>
        <dbReference type="Proteomes" id="UP000481583"/>
    </source>
</evidence>
<protein>
    <submittedName>
        <fullName evidence="9">Carbohydrate ABC transporter permease</fullName>
    </submittedName>
</protein>
<organism evidence="9 10">
    <name type="scientific">Streptomyces coryli</name>
    <dbReference type="NCBI Taxonomy" id="1128680"/>
    <lineage>
        <taxon>Bacteria</taxon>
        <taxon>Bacillati</taxon>
        <taxon>Actinomycetota</taxon>
        <taxon>Actinomycetes</taxon>
        <taxon>Kitasatosporales</taxon>
        <taxon>Streptomycetaceae</taxon>
        <taxon>Streptomyces</taxon>
    </lineage>
</organism>
<dbReference type="AlphaFoldDB" id="A0A6G4TSC2"/>
<gene>
    <name evidence="9" type="ORF">G5C51_02405</name>
</gene>
<keyword evidence="4 7" id="KW-0812">Transmembrane</keyword>
<keyword evidence="10" id="KW-1185">Reference proteome</keyword>
<keyword evidence="3" id="KW-1003">Cell membrane</keyword>
<comment type="caution">
    <text evidence="9">The sequence shown here is derived from an EMBL/GenBank/DDBJ whole genome shotgun (WGS) entry which is preliminary data.</text>
</comment>
<feature type="transmembrane region" description="Helical" evidence="7">
    <location>
        <begin position="261"/>
        <end position="281"/>
    </location>
</feature>
<evidence type="ECO:0000256" key="6">
    <source>
        <dbReference type="ARBA" id="ARBA00023136"/>
    </source>
</evidence>
<dbReference type="GO" id="GO:0055085">
    <property type="term" value="P:transmembrane transport"/>
    <property type="evidence" value="ECO:0007669"/>
    <property type="project" value="InterPro"/>
</dbReference>
<dbReference type="Gene3D" id="1.10.3720.10">
    <property type="entry name" value="MetI-like"/>
    <property type="match status" value="1"/>
</dbReference>
<dbReference type="Proteomes" id="UP000481583">
    <property type="component" value="Unassembled WGS sequence"/>
</dbReference>
<dbReference type="Pfam" id="PF00528">
    <property type="entry name" value="BPD_transp_1"/>
    <property type="match status" value="1"/>
</dbReference>
<proteinExistence type="inferred from homology"/>
<dbReference type="EMBL" id="JAAKZV010000004">
    <property type="protein sequence ID" value="NGN62754.1"/>
    <property type="molecule type" value="Genomic_DNA"/>
</dbReference>
<evidence type="ECO:0000256" key="7">
    <source>
        <dbReference type="RuleBase" id="RU363032"/>
    </source>
</evidence>
<evidence type="ECO:0000256" key="2">
    <source>
        <dbReference type="ARBA" id="ARBA00022448"/>
    </source>
</evidence>
<evidence type="ECO:0000256" key="3">
    <source>
        <dbReference type="ARBA" id="ARBA00022475"/>
    </source>
</evidence>
<dbReference type="GO" id="GO:0005886">
    <property type="term" value="C:plasma membrane"/>
    <property type="evidence" value="ECO:0007669"/>
    <property type="project" value="UniProtKB-SubCell"/>
</dbReference>
<sequence length="296" mass="32633">MLRRPRARTDQARSNRWTWPWILRRLPWWTAALLMAGGCLLWVYPFAWMVAASLKSQLEIFGSGLSLIPDSPAWENYGRAWNDAGFGQYMLNTVIVTFATVILVVLRCATAGYVLGRYSFRGRKLIMAILLITLVAPTGYTIIPVVDISMKLGLLNSLTGMVVALSGSAHVVGILLYAGYFRSIPKELQEAAILDGAGFFTIFFKVMLPMARPVTATVVLTTFLATWNAYFLPLVFTFSRPELRTLSVGMTAFVGENSTDWSGMAAAATISLLPVVVLFILMQRQFIDGIAGAVKS</sequence>
<name>A0A6G4TSC2_9ACTN</name>
<keyword evidence="2 7" id="KW-0813">Transport</keyword>
<keyword evidence="5 7" id="KW-1133">Transmembrane helix</keyword>
<dbReference type="PANTHER" id="PTHR43744">
    <property type="entry name" value="ABC TRANSPORTER PERMEASE PROTEIN MG189-RELATED-RELATED"/>
    <property type="match status" value="1"/>
</dbReference>
<comment type="subcellular location">
    <subcellularLocation>
        <location evidence="1 7">Cell membrane</location>
        <topology evidence="1 7">Multi-pass membrane protein</topology>
    </subcellularLocation>
</comment>
<dbReference type="PROSITE" id="PS50928">
    <property type="entry name" value="ABC_TM1"/>
    <property type="match status" value="1"/>
</dbReference>
<keyword evidence="6 7" id="KW-0472">Membrane</keyword>
<dbReference type="SUPFAM" id="SSF161098">
    <property type="entry name" value="MetI-like"/>
    <property type="match status" value="1"/>
</dbReference>
<evidence type="ECO:0000313" key="9">
    <source>
        <dbReference type="EMBL" id="NGN62754.1"/>
    </source>
</evidence>
<dbReference type="InterPro" id="IPR035906">
    <property type="entry name" value="MetI-like_sf"/>
</dbReference>
<evidence type="ECO:0000259" key="8">
    <source>
        <dbReference type="PROSITE" id="PS50928"/>
    </source>
</evidence>
<dbReference type="CDD" id="cd06261">
    <property type="entry name" value="TM_PBP2"/>
    <property type="match status" value="1"/>
</dbReference>
<evidence type="ECO:0000256" key="5">
    <source>
        <dbReference type="ARBA" id="ARBA00022989"/>
    </source>
</evidence>
<dbReference type="InterPro" id="IPR000515">
    <property type="entry name" value="MetI-like"/>
</dbReference>
<feature type="domain" description="ABC transmembrane type-1" evidence="8">
    <location>
        <begin position="90"/>
        <end position="282"/>
    </location>
</feature>
<reference evidence="9 10" key="1">
    <citation type="submission" date="2020-02" db="EMBL/GenBank/DDBJ databases">
        <title>Whole-genome analyses of novel actinobacteria.</title>
        <authorList>
            <person name="Sahin N."/>
        </authorList>
    </citation>
    <scope>NUCLEOTIDE SEQUENCE [LARGE SCALE GENOMIC DNA]</scope>
    <source>
        <strain evidence="9 10">A7024</strain>
    </source>
</reference>
<feature type="transmembrane region" description="Helical" evidence="7">
    <location>
        <begin position="158"/>
        <end position="180"/>
    </location>
</feature>